<proteinExistence type="predicted"/>
<reference evidence="2" key="1">
    <citation type="journal article" date="2023" name="G3 (Bethesda)">
        <title>Genome assembly and association tests identify interacting loci associated with vigor, precocity, and sex in interspecific pistachio rootstocks.</title>
        <authorList>
            <person name="Palmer W."/>
            <person name="Jacygrad E."/>
            <person name="Sagayaradj S."/>
            <person name="Cavanaugh K."/>
            <person name="Han R."/>
            <person name="Bertier L."/>
            <person name="Beede B."/>
            <person name="Kafkas S."/>
            <person name="Golino D."/>
            <person name="Preece J."/>
            <person name="Michelmore R."/>
        </authorList>
    </citation>
    <scope>NUCLEOTIDE SEQUENCE [LARGE SCALE GENOMIC DNA]</scope>
</reference>
<comment type="caution">
    <text evidence="1">The sequence shown here is derived from an EMBL/GenBank/DDBJ whole genome shotgun (WGS) entry which is preliminary data.</text>
</comment>
<protein>
    <submittedName>
        <fullName evidence="1">Uncharacterized protein</fullName>
    </submittedName>
</protein>
<dbReference type="Proteomes" id="UP001163603">
    <property type="component" value="Chromosome 13"/>
</dbReference>
<name>A0ACC0XDU1_9ROSI</name>
<accession>A0ACC0XDU1</accession>
<evidence type="ECO:0000313" key="2">
    <source>
        <dbReference type="Proteomes" id="UP001163603"/>
    </source>
</evidence>
<sequence length="586" mass="65197">MMSPMYLLKSCILGQQEDKASLAMVNSSQTLPLEEDEMPKTNSRHGIMESPWAHLMNRRTASKSVVPNTQLSCKRKERSSSLVVLRDRKSTQNGDSAICSKLPLDAHGFSHRLREITPDSHCVKKLIKPKTDLPVGKMAHVSEPIPVVHPVMGSSTGNHNEDDTSACSGSTSCKRNLEIASSAMGEHKYLRLDKIVGPQFSVKKLLKDLCDSFSEVHNKFTSGSGIKHSSHEVYRNVGDHCSATGKKKKGSKIVRSETDLSKKVLNCSGSSNSSNLANQQLPVSHDKKKPIQSISDITKGAENVKISLVDDAGNENLPKFTYIPHNIVYQNAYVHISLARIADEDCCSSCSGDCLSFSIPCACARETGGEFAYTPQGLLKEEFLRACMQMEKGPLEQHLVYCQDCPIESMQCGNRVVQRGITCKLQVFLTDKEKGWGVRTLQNLPKGAFVCEYVGEVVTNTELYERNMQSDGNERHTYPVTLDADWGSERVLQDEEALCLDATFRGNVARFINHRCFDANLIDIPVEVETPDRHYYHLALFTTREVSALEELTWDYGIDFSDHDHPIKAFQCCCGSAFCRDITQNS</sequence>
<organism evidence="1 2">
    <name type="scientific">Pistacia integerrima</name>
    <dbReference type="NCBI Taxonomy" id="434235"/>
    <lineage>
        <taxon>Eukaryota</taxon>
        <taxon>Viridiplantae</taxon>
        <taxon>Streptophyta</taxon>
        <taxon>Embryophyta</taxon>
        <taxon>Tracheophyta</taxon>
        <taxon>Spermatophyta</taxon>
        <taxon>Magnoliopsida</taxon>
        <taxon>eudicotyledons</taxon>
        <taxon>Gunneridae</taxon>
        <taxon>Pentapetalae</taxon>
        <taxon>rosids</taxon>
        <taxon>malvids</taxon>
        <taxon>Sapindales</taxon>
        <taxon>Anacardiaceae</taxon>
        <taxon>Pistacia</taxon>
    </lineage>
</organism>
<dbReference type="EMBL" id="CM047748">
    <property type="protein sequence ID" value="KAJ0014847.1"/>
    <property type="molecule type" value="Genomic_DNA"/>
</dbReference>
<keyword evidence="2" id="KW-1185">Reference proteome</keyword>
<gene>
    <name evidence="1" type="ORF">Pint_20362</name>
</gene>
<evidence type="ECO:0000313" key="1">
    <source>
        <dbReference type="EMBL" id="KAJ0014847.1"/>
    </source>
</evidence>